<dbReference type="InterPro" id="IPR009057">
    <property type="entry name" value="Homeodomain-like_sf"/>
</dbReference>
<dbReference type="SUPFAM" id="SSF46689">
    <property type="entry name" value="Homeodomain-like"/>
    <property type="match status" value="5"/>
</dbReference>
<comment type="caution">
    <text evidence="8">The sequence shown here is derived from an EMBL/GenBank/DDBJ whole genome shotgun (WGS) entry which is preliminary data.</text>
</comment>
<name>A0A8H7BX19_9FUNG</name>
<dbReference type="Gene3D" id="1.10.10.60">
    <property type="entry name" value="Homeodomain-like"/>
    <property type="match status" value="4"/>
</dbReference>
<protein>
    <submittedName>
        <fullName evidence="8">Myblike DNAbinding domain-containing protein</fullName>
    </submittedName>
</protein>
<organism evidence="8 9">
    <name type="scientific">Apophysomyces ossiformis</name>
    <dbReference type="NCBI Taxonomy" id="679940"/>
    <lineage>
        <taxon>Eukaryota</taxon>
        <taxon>Fungi</taxon>
        <taxon>Fungi incertae sedis</taxon>
        <taxon>Mucoromycota</taxon>
        <taxon>Mucoromycotina</taxon>
        <taxon>Mucoromycetes</taxon>
        <taxon>Mucorales</taxon>
        <taxon>Mucorineae</taxon>
        <taxon>Mucoraceae</taxon>
        <taxon>Apophysomyces</taxon>
    </lineage>
</organism>
<proteinExistence type="predicted"/>
<evidence type="ECO:0000256" key="5">
    <source>
        <dbReference type="SAM" id="MobiDB-lite"/>
    </source>
</evidence>
<dbReference type="Pfam" id="PF13921">
    <property type="entry name" value="Myb_DNA-bind_6"/>
    <property type="match status" value="2"/>
</dbReference>
<reference evidence="8" key="1">
    <citation type="submission" date="2020-01" db="EMBL/GenBank/DDBJ databases">
        <title>Genome Sequencing of Three Apophysomyces-Like Fungal Strains Confirms a Novel Fungal Genus in the Mucoromycota with divergent Burkholderia-like Endosymbiotic Bacteria.</title>
        <authorList>
            <person name="Stajich J.E."/>
            <person name="Macias A.M."/>
            <person name="Carter-House D."/>
            <person name="Lovett B."/>
            <person name="Kasson L.R."/>
            <person name="Berry K."/>
            <person name="Grigoriev I."/>
            <person name="Chang Y."/>
            <person name="Spatafora J."/>
            <person name="Kasson M.T."/>
        </authorList>
    </citation>
    <scope>NUCLEOTIDE SEQUENCE</scope>
    <source>
        <strain evidence="8">NRRL A-21654</strain>
    </source>
</reference>
<dbReference type="EMBL" id="JABAYA010000025">
    <property type="protein sequence ID" value="KAF7729418.1"/>
    <property type="molecule type" value="Genomic_DNA"/>
</dbReference>
<keyword evidence="4" id="KW-0539">Nucleus</keyword>
<dbReference type="GO" id="GO:0042796">
    <property type="term" value="P:snRNA transcription by RNA polymerase III"/>
    <property type="evidence" value="ECO:0007669"/>
    <property type="project" value="TreeGrafter"/>
</dbReference>
<feature type="region of interest" description="Disordered" evidence="5">
    <location>
        <begin position="332"/>
        <end position="360"/>
    </location>
</feature>
<keyword evidence="1" id="KW-0805">Transcription regulation</keyword>
<dbReference type="GO" id="GO:0001006">
    <property type="term" value="F:RNA polymerase III type 3 promoter sequence-specific DNA binding"/>
    <property type="evidence" value="ECO:0007669"/>
    <property type="project" value="TreeGrafter"/>
</dbReference>
<evidence type="ECO:0000313" key="9">
    <source>
        <dbReference type="Proteomes" id="UP000605846"/>
    </source>
</evidence>
<gene>
    <name evidence="8" type="primary">SNAPC4_1</name>
    <name evidence="8" type="ORF">EC973_004397</name>
</gene>
<accession>A0A8H7BX19</accession>
<sequence length="360" mass="42897">MTSLLGRFVHVRCHIRYWLRKSPSTAIINYSFSTTSILRDHATHFPEAGTFGRFSTRGMEGLRLDKDQYIRNRRSWTPEEEKMLLELVEELGPRWSKISQFFDQRAPGSLHNHYMQMKDKQLYRGPWDKEELDMLKELVKDPKTTDWFSVQQQLPRRRPINILKLTWKHSLDPKLNHGKWSEDELRSLKELVAIYGPDDNWVAIAASLGTRTPRQCLERWRWQENAGIKGRYTEAEDKAILWAVKKFGDSNFAAIKRAINSPRTPRHISQHYHYSLNPNTDRSPWTDEEREIVYQTCLECNRNMKLAKEKLNSRRNCKDMWNQFYKVDRQKKGEAYRKRKEEKNAAEEKLVEEKVKDPQE</sequence>
<feature type="domain" description="HTH myb-type" evidence="7">
    <location>
        <begin position="172"/>
        <end position="228"/>
    </location>
</feature>
<keyword evidence="9" id="KW-1185">Reference proteome</keyword>
<evidence type="ECO:0000256" key="3">
    <source>
        <dbReference type="ARBA" id="ARBA00023163"/>
    </source>
</evidence>
<dbReference type="PANTHER" id="PTHR46621:SF1">
    <property type="entry name" value="SNRNA-ACTIVATING PROTEIN COMPLEX SUBUNIT 4"/>
    <property type="match status" value="1"/>
</dbReference>
<evidence type="ECO:0000256" key="4">
    <source>
        <dbReference type="ARBA" id="ARBA00023242"/>
    </source>
</evidence>
<dbReference type="Proteomes" id="UP000605846">
    <property type="component" value="Unassembled WGS sequence"/>
</dbReference>
<dbReference type="OrthoDB" id="2143914at2759"/>
<dbReference type="AlphaFoldDB" id="A0A8H7BX19"/>
<dbReference type="PROSITE" id="PS50090">
    <property type="entry name" value="MYB_LIKE"/>
    <property type="match status" value="3"/>
</dbReference>
<dbReference type="InterPro" id="IPR001005">
    <property type="entry name" value="SANT/Myb"/>
</dbReference>
<keyword evidence="2" id="KW-0238">DNA-binding</keyword>
<dbReference type="InterPro" id="IPR017930">
    <property type="entry name" value="Myb_dom"/>
</dbReference>
<dbReference type="SMART" id="SM00717">
    <property type="entry name" value="SANT"/>
    <property type="match status" value="5"/>
</dbReference>
<evidence type="ECO:0000259" key="7">
    <source>
        <dbReference type="PROSITE" id="PS51294"/>
    </source>
</evidence>
<feature type="domain" description="Myb-like" evidence="6">
    <location>
        <begin position="119"/>
        <end position="171"/>
    </location>
</feature>
<evidence type="ECO:0000259" key="6">
    <source>
        <dbReference type="PROSITE" id="PS50090"/>
    </source>
</evidence>
<feature type="domain" description="Myb-like" evidence="6">
    <location>
        <begin position="72"/>
        <end position="118"/>
    </location>
</feature>
<dbReference type="GO" id="GO:0019185">
    <property type="term" value="C:snRNA-activating protein complex"/>
    <property type="evidence" value="ECO:0007669"/>
    <property type="project" value="TreeGrafter"/>
</dbReference>
<dbReference type="GO" id="GO:0042795">
    <property type="term" value="P:snRNA transcription by RNA polymerase II"/>
    <property type="evidence" value="ECO:0007669"/>
    <property type="project" value="TreeGrafter"/>
</dbReference>
<evidence type="ECO:0000313" key="8">
    <source>
        <dbReference type="EMBL" id="KAF7729418.1"/>
    </source>
</evidence>
<dbReference type="InterPro" id="IPR051575">
    <property type="entry name" value="Myb-like_DNA-bd"/>
</dbReference>
<evidence type="ECO:0000256" key="1">
    <source>
        <dbReference type="ARBA" id="ARBA00023015"/>
    </source>
</evidence>
<dbReference type="CDD" id="cd00167">
    <property type="entry name" value="SANT"/>
    <property type="match status" value="2"/>
</dbReference>
<dbReference type="Pfam" id="PF00249">
    <property type="entry name" value="Myb_DNA-binding"/>
    <property type="match status" value="1"/>
</dbReference>
<feature type="domain" description="Myb-like" evidence="6">
    <location>
        <begin position="172"/>
        <end position="221"/>
    </location>
</feature>
<evidence type="ECO:0000256" key="2">
    <source>
        <dbReference type="ARBA" id="ARBA00023125"/>
    </source>
</evidence>
<dbReference type="PANTHER" id="PTHR46621">
    <property type="entry name" value="SNRNA-ACTIVATING PROTEIN COMPLEX SUBUNIT 4"/>
    <property type="match status" value="1"/>
</dbReference>
<feature type="domain" description="HTH myb-type" evidence="7">
    <location>
        <begin position="71"/>
        <end position="122"/>
    </location>
</feature>
<keyword evidence="3" id="KW-0804">Transcription</keyword>
<dbReference type="PROSITE" id="PS51294">
    <property type="entry name" value="HTH_MYB"/>
    <property type="match status" value="2"/>
</dbReference>
<dbReference type="GO" id="GO:0000978">
    <property type="term" value="F:RNA polymerase II cis-regulatory region sequence-specific DNA binding"/>
    <property type="evidence" value="ECO:0007669"/>
    <property type="project" value="TreeGrafter"/>
</dbReference>